<proteinExistence type="predicted"/>
<dbReference type="Proteomes" id="UP000033457">
    <property type="component" value="Chromosome"/>
</dbReference>
<dbReference type="EMBL" id="CP011312">
    <property type="protein sequence ID" value="AKE41957.1"/>
    <property type="molecule type" value="Genomic_DNA"/>
</dbReference>
<evidence type="ECO:0000313" key="4">
    <source>
        <dbReference type="Proteomes" id="UP000271380"/>
    </source>
</evidence>
<dbReference type="InterPro" id="IPR021456">
    <property type="entry name" value="DUF3107"/>
</dbReference>
<organism evidence="1 3">
    <name type="scientific">Corynebacterium kutscheri</name>
    <dbReference type="NCBI Taxonomy" id="35755"/>
    <lineage>
        <taxon>Bacteria</taxon>
        <taxon>Bacillati</taxon>
        <taxon>Actinomycetota</taxon>
        <taxon>Actinomycetes</taxon>
        <taxon>Mycobacteriales</taxon>
        <taxon>Corynebacteriaceae</taxon>
        <taxon>Corynebacterium</taxon>
    </lineage>
</organism>
<dbReference type="Proteomes" id="UP000271380">
    <property type="component" value="Chromosome"/>
</dbReference>
<reference evidence="2 4" key="2">
    <citation type="submission" date="2018-12" db="EMBL/GenBank/DDBJ databases">
        <authorList>
            <consortium name="Pathogen Informatics"/>
        </authorList>
    </citation>
    <scope>NUCLEOTIDE SEQUENCE [LARGE SCALE GENOMIC DNA]</scope>
    <source>
        <strain evidence="2 4">NCTC949</strain>
    </source>
</reference>
<dbReference type="STRING" id="35755.UL82_09065"/>
<evidence type="ECO:0000313" key="1">
    <source>
        <dbReference type="EMBL" id="AKE41957.1"/>
    </source>
</evidence>
<sequence length="75" mass="8344">MDIKIGFTDNPRELVISTSAAQDEVVAQVSKALKNDFELFDFTDDQGRRYLIRNTQIAYVEVGTTNARTVGFSGV</sequence>
<name>A0A0F6R0W8_9CORY</name>
<dbReference type="OrthoDB" id="3268468at2"/>
<protein>
    <submittedName>
        <fullName evidence="2">Protein of uncharacterized function (DUF3107)</fullName>
    </submittedName>
</protein>
<evidence type="ECO:0000313" key="3">
    <source>
        <dbReference type="Proteomes" id="UP000033457"/>
    </source>
</evidence>
<dbReference type="KEGG" id="cku:UL82_09065"/>
<reference evidence="1 3" key="1">
    <citation type="journal article" date="2015" name="Genome Announc.">
        <title>Complete Genome Sequence of Corynebacterium kutscheri DSM 20755, a Corynebacterial Type Strain with Remarkably Low G+C Content of Chromosomal DNA.</title>
        <authorList>
            <person name="Ruckert C."/>
            <person name="Albersmeier A."/>
            <person name="Winkler A."/>
            <person name="Tauch A."/>
        </authorList>
    </citation>
    <scope>NUCLEOTIDE SEQUENCE [LARGE SCALE GENOMIC DNA]</scope>
    <source>
        <strain evidence="1 3">DSM 20755</strain>
    </source>
</reference>
<dbReference type="EMBL" id="LR134377">
    <property type="protein sequence ID" value="VEH06291.1"/>
    <property type="molecule type" value="Genomic_DNA"/>
</dbReference>
<gene>
    <name evidence="2" type="ORF">NCTC949_01048</name>
    <name evidence="1" type="ORF">UL82_09065</name>
</gene>
<dbReference type="HOGENOM" id="CLU_168842_0_0_11"/>
<evidence type="ECO:0000313" key="2">
    <source>
        <dbReference type="EMBL" id="VEH06291.1"/>
    </source>
</evidence>
<dbReference type="Pfam" id="PF11305">
    <property type="entry name" value="DUF3107"/>
    <property type="match status" value="1"/>
</dbReference>
<keyword evidence="3" id="KW-1185">Reference proteome</keyword>
<accession>A0A0F6R0W8</accession>
<dbReference type="AlphaFoldDB" id="A0A0F6R0W8"/>
<dbReference type="RefSeq" id="WP_046440490.1">
    <property type="nucleotide sequence ID" value="NZ_CP011312.1"/>
</dbReference>